<comment type="cofactor">
    <cofactor evidence="1">
        <name>Mg(2+)</name>
        <dbReference type="ChEBI" id="CHEBI:18420"/>
    </cofactor>
</comment>
<evidence type="ECO:0000256" key="7">
    <source>
        <dbReference type="ARBA" id="ARBA00022842"/>
    </source>
</evidence>
<dbReference type="Pfam" id="PF13735">
    <property type="entry name" value="tRNA_NucTran2_2"/>
    <property type="match status" value="1"/>
</dbReference>
<evidence type="ECO:0000256" key="2">
    <source>
        <dbReference type="ARBA" id="ARBA00022679"/>
    </source>
</evidence>
<evidence type="ECO:0000256" key="3">
    <source>
        <dbReference type="ARBA" id="ARBA00022694"/>
    </source>
</evidence>
<keyword evidence="2 9" id="KW-0808">Transferase</keyword>
<protein>
    <submittedName>
        <fullName evidence="13">CCA tRNA nucleotidyltransferase</fullName>
        <ecNumber evidence="13">2.7.7.72</ecNumber>
    </submittedName>
</protein>
<evidence type="ECO:0000256" key="5">
    <source>
        <dbReference type="ARBA" id="ARBA00022723"/>
    </source>
</evidence>
<evidence type="ECO:0000313" key="14">
    <source>
        <dbReference type="Proteomes" id="UP001141183"/>
    </source>
</evidence>
<evidence type="ECO:0000256" key="1">
    <source>
        <dbReference type="ARBA" id="ARBA00001946"/>
    </source>
</evidence>
<dbReference type="Gene3D" id="3.30.460.10">
    <property type="entry name" value="Beta Polymerase, domain 2"/>
    <property type="match status" value="1"/>
</dbReference>
<feature type="domain" description="tRNA nucleotidyltransferase/poly(A) polymerase RNA and SrmB- binding" evidence="11">
    <location>
        <begin position="170"/>
        <end position="230"/>
    </location>
</feature>
<keyword evidence="6" id="KW-0547">Nucleotide-binding</keyword>
<dbReference type="Pfam" id="PF12627">
    <property type="entry name" value="PolyA_pol_RNAbd"/>
    <property type="match status" value="1"/>
</dbReference>
<sequence length="448" mass="51167">MNIYIPNEVKFIIDTFYKNNFEAFMVGGCVRDSILNNSPKDYDITTSAKPEDTLSLFEKTIPTGIKHGTVTVLINNNSYEVTTYRTEGNYLDNRRPSSVNFVSDIRDDLSRRDFTINALAYNKSAGLVDYFNGISDIKNSIIRCVGDADKRFKEDALRMLRAVRFSCQLNFDIEEETYNAILNNNKLISNISFERIRDELCKILISDNPSKGLILLKDTGLLGAILPEINNLVNFTPKCNNHNNNVFKHTLNVIDNTHNNLLLRLSALLHDVGKLNTLTHNENGFYYFPNHNIEGSLMTRKILSKLRFDNNTINIVCKLIEHHLVLNVNYLPTKFEVKKLLNTIGKEYIYLLFDLQRADINSLDNPKIFLAKVDYIDNLVSEILSNNEPLKIKDLNISGETLIKSFNLKPGKLIGDTLNFLLDKVLENPDLNTRESLLKLSNDFISNL</sequence>
<evidence type="ECO:0000256" key="8">
    <source>
        <dbReference type="ARBA" id="ARBA00022884"/>
    </source>
</evidence>
<dbReference type="GO" id="GO:0046872">
    <property type="term" value="F:metal ion binding"/>
    <property type="evidence" value="ECO:0007669"/>
    <property type="project" value="UniProtKB-KW"/>
</dbReference>
<dbReference type="GO" id="GO:0000049">
    <property type="term" value="F:tRNA binding"/>
    <property type="evidence" value="ECO:0007669"/>
    <property type="project" value="TreeGrafter"/>
</dbReference>
<dbReference type="SUPFAM" id="SSF81301">
    <property type="entry name" value="Nucleotidyltransferase"/>
    <property type="match status" value="1"/>
</dbReference>
<organism evidence="13 14">
    <name type="scientific">Clostridium tertium</name>
    <dbReference type="NCBI Taxonomy" id="1559"/>
    <lineage>
        <taxon>Bacteria</taxon>
        <taxon>Bacillati</taxon>
        <taxon>Bacillota</taxon>
        <taxon>Clostridia</taxon>
        <taxon>Eubacteriales</taxon>
        <taxon>Clostridiaceae</taxon>
        <taxon>Clostridium</taxon>
    </lineage>
</organism>
<dbReference type="Gene3D" id="1.10.3090.10">
    <property type="entry name" value="cca-adding enzyme, domain 2"/>
    <property type="match status" value="1"/>
</dbReference>
<proteinExistence type="inferred from homology"/>
<dbReference type="PANTHER" id="PTHR46173:SF1">
    <property type="entry name" value="CCA TRNA NUCLEOTIDYLTRANSFERASE 1, MITOCHONDRIAL"/>
    <property type="match status" value="1"/>
</dbReference>
<keyword evidence="3" id="KW-0819">tRNA processing</keyword>
<accession>A0A9X4AZB0</accession>
<dbReference type="PANTHER" id="PTHR46173">
    <property type="entry name" value="CCA TRNA NUCLEOTIDYLTRANSFERASE 1, MITOCHONDRIAL"/>
    <property type="match status" value="1"/>
</dbReference>
<dbReference type="InterPro" id="IPR002646">
    <property type="entry name" value="PolA_pol_head_dom"/>
</dbReference>
<feature type="domain" description="CCA-adding enzyme C-terminal" evidence="12">
    <location>
        <begin position="299"/>
        <end position="439"/>
    </location>
</feature>
<reference evidence="13" key="1">
    <citation type="submission" date="2022-05" db="EMBL/GenBank/DDBJ databases">
        <title>Draft genome sequence of Clostridium tertium strain CP3 isolated from Peru.</title>
        <authorList>
            <person name="Hurtado R."/>
            <person name="Lima L."/>
            <person name="Sousa T."/>
            <person name="Jaiswal A.K."/>
            <person name="Tiwari S."/>
            <person name="Maturrano L."/>
            <person name="Brenig B."/>
            <person name="Azevedo V."/>
        </authorList>
    </citation>
    <scope>NUCLEOTIDE SEQUENCE</scope>
    <source>
        <strain evidence="13">CP3</strain>
    </source>
</reference>
<dbReference type="GO" id="GO:0004810">
    <property type="term" value="F:CCA tRNA nucleotidyltransferase activity"/>
    <property type="evidence" value="ECO:0007669"/>
    <property type="project" value="UniProtKB-EC"/>
</dbReference>
<evidence type="ECO:0000256" key="4">
    <source>
        <dbReference type="ARBA" id="ARBA00022695"/>
    </source>
</evidence>
<dbReference type="CDD" id="cd05398">
    <property type="entry name" value="NT_ClassII-CCAase"/>
    <property type="match status" value="1"/>
</dbReference>
<evidence type="ECO:0000256" key="6">
    <source>
        <dbReference type="ARBA" id="ARBA00022741"/>
    </source>
</evidence>
<evidence type="ECO:0000256" key="9">
    <source>
        <dbReference type="RuleBase" id="RU003953"/>
    </source>
</evidence>
<dbReference type="Gene3D" id="1.10.246.80">
    <property type="match status" value="1"/>
</dbReference>
<dbReference type="RefSeq" id="WP_097034259.1">
    <property type="nucleotide sequence ID" value="NZ_CAXSLY010000019.1"/>
</dbReference>
<feature type="domain" description="Poly A polymerase head" evidence="10">
    <location>
        <begin position="23"/>
        <end position="143"/>
    </location>
</feature>
<dbReference type="Pfam" id="PF01743">
    <property type="entry name" value="PolyA_pol"/>
    <property type="match status" value="1"/>
</dbReference>
<comment type="similarity">
    <text evidence="9">Belongs to the tRNA nucleotidyltransferase/poly(A) polymerase family.</text>
</comment>
<keyword evidence="7" id="KW-0460">Magnesium</keyword>
<dbReference type="InterPro" id="IPR050264">
    <property type="entry name" value="Bact_CCA-adding_enz_type3_sf"/>
</dbReference>
<dbReference type="Proteomes" id="UP001141183">
    <property type="component" value="Unassembled WGS sequence"/>
</dbReference>
<dbReference type="InterPro" id="IPR032828">
    <property type="entry name" value="PolyA_RNA-bd"/>
</dbReference>
<dbReference type="InterPro" id="IPR043519">
    <property type="entry name" value="NT_sf"/>
</dbReference>
<evidence type="ECO:0000313" key="13">
    <source>
        <dbReference type="EMBL" id="MDC4239420.1"/>
    </source>
</evidence>
<dbReference type="NCBIfam" id="NF009814">
    <property type="entry name" value="PRK13299.1"/>
    <property type="match status" value="1"/>
</dbReference>
<keyword evidence="8 9" id="KW-0694">RNA-binding</keyword>
<dbReference type="InterPro" id="IPR032810">
    <property type="entry name" value="CCA-adding_enz_C"/>
</dbReference>
<name>A0A9X4AZB0_9CLOT</name>
<dbReference type="SUPFAM" id="SSF81891">
    <property type="entry name" value="Poly A polymerase C-terminal region-like"/>
    <property type="match status" value="1"/>
</dbReference>
<dbReference type="GO" id="GO:0000166">
    <property type="term" value="F:nucleotide binding"/>
    <property type="evidence" value="ECO:0007669"/>
    <property type="project" value="UniProtKB-KW"/>
</dbReference>
<gene>
    <name evidence="13" type="ORF">NE398_04455</name>
</gene>
<keyword evidence="14" id="KW-1185">Reference proteome</keyword>
<dbReference type="GO" id="GO:0008033">
    <property type="term" value="P:tRNA processing"/>
    <property type="evidence" value="ECO:0007669"/>
    <property type="project" value="UniProtKB-KW"/>
</dbReference>
<evidence type="ECO:0000259" key="10">
    <source>
        <dbReference type="Pfam" id="PF01743"/>
    </source>
</evidence>
<dbReference type="EC" id="2.7.7.72" evidence="13"/>
<evidence type="ECO:0000259" key="12">
    <source>
        <dbReference type="Pfam" id="PF13735"/>
    </source>
</evidence>
<dbReference type="EMBL" id="JAMRYU010000003">
    <property type="protein sequence ID" value="MDC4239420.1"/>
    <property type="molecule type" value="Genomic_DNA"/>
</dbReference>
<keyword evidence="5" id="KW-0479">Metal-binding</keyword>
<keyword evidence="4 13" id="KW-0548">Nucleotidyltransferase</keyword>
<comment type="caution">
    <text evidence="13">The sequence shown here is derived from an EMBL/GenBank/DDBJ whole genome shotgun (WGS) entry which is preliminary data.</text>
</comment>
<evidence type="ECO:0000259" key="11">
    <source>
        <dbReference type="Pfam" id="PF12627"/>
    </source>
</evidence>
<dbReference type="AlphaFoldDB" id="A0A9X4AZB0"/>